<dbReference type="AlphaFoldDB" id="A0A259TYZ4"/>
<dbReference type="InterPro" id="IPR011990">
    <property type="entry name" value="TPR-like_helical_dom_sf"/>
</dbReference>
<accession>A0A259TYZ4</accession>
<evidence type="ECO:0000256" key="1">
    <source>
        <dbReference type="PROSITE-ProRule" id="PRU00339"/>
    </source>
</evidence>
<dbReference type="EMBL" id="MQWB01000001">
    <property type="protein sequence ID" value="OZC02993.1"/>
    <property type="molecule type" value="Genomic_DNA"/>
</dbReference>
<sequence length="217" mass="23257">MRAALFLLGLGVFGALAPGAREGRNGNAALEAEPLAAEQEYIAGLAQEDVPPEIRAALFNNLGLARFATERFAQADSSFSDALPWVGSPQRHALVAYNAGTAALASGDLTRAVAALRRALILDPSMVSAQVNLEIALLRQRRGDEDQQPEKPEPSPFAERLKAQADSLVERREYERAFGLMQNGLARDSTVAAFGEFIQRLGDVAEVDSDTTSLPLP</sequence>
<name>A0A259TYZ4_9BACT</name>
<dbReference type="OrthoDB" id="597471at2"/>
<keyword evidence="1" id="KW-0802">TPR repeat</keyword>
<evidence type="ECO:0000313" key="3">
    <source>
        <dbReference type="Proteomes" id="UP000216446"/>
    </source>
</evidence>
<proteinExistence type="predicted"/>
<dbReference type="SUPFAM" id="SSF48452">
    <property type="entry name" value="TPR-like"/>
    <property type="match status" value="1"/>
</dbReference>
<keyword evidence="3" id="KW-1185">Reference proteome</keyword>
<feature type="repeat" description="TPR" evidence="1">
    <location>
        <begin position="93"/>
        <end position="126"/>
    </location>
</feature>
<dbReference type="PROSITE" id="PS50005">
    <property type="entry name" value="TPR"/>
    <property type="match status" value="1"/>
</dbReference>
<comment type="caution">
    <text evidence="2">The sequence shown here is derived from an EMBL/GenBank/DDBJ whole genome shotgun (WGS) entry which is preliminary data.</text>
</comment>
<dbReference type="InterPro" id="IPR019734">
    <property type="entry name" value="TPR_rpt"/>
</dbReference>
<dbReference type="Proteomes" id="UP000216446">
    <property type="component" value="Unassembled WGS sequence"/>
</dbReference>
<dbReference type="Gene3D" id="1.25.40.10">
    <property type="entry name" value="Tetratricopeptide repeat domain"/>
    <property type="match status" value="1"/>
</dbReference>
<dbReference type="RefSeq" id="WP_094547828.1">
    <property type="nucleotide sequence ID" value="NZ_MQWB01000001.1"/>
</dbReference>
<evidence type="ECO:0000313" key="2">
    <source>
        <dbReference type="EMBL" id="OZC02993.1"/>
    </source>
</evidence>
<organism evidence="2 3">
    <name type="scientific">Rubricoccus marinus</name>
    <dbReference type="NCBI Taxonomy" id="716817"/>
    <lineage>
        <taxon>Bacteria</taxon>
        <taxon>Pseudomonadati</taxon>
        <taxon>Rhodothermota</taxon>
        <taxon>Rhodothermia</taxon>
        <taxon>Rhodothermales</taxon>
        <taxon>Rubricoccaceae</taxon>
        <taxon>Rubricoccus</taxon>
    </lineage>
</organism>
<dbReference type="InParanoid" id="A0A259TYZ4"/>
<protein>
    <submittedName>
        <fullName evidence="2">Uncharacterized protein</fullName>
    </submittedName>
</protein>
<reference evidence="2 3" key="1">
    <citation type="submission" date="2016-11" db="EMBL/GenBank/DDBJ databases">
        <title>Study of marine rhodopsin-containing bacteria.</title>
        <authorList>
            <person name="Yoshizawa S."/>
            <person name="Kumagai Y."/>
            <person name="Kogure K."/>
        </authorList>
    </citation>
    <scope>NUCLEOTIDE SEQUENCE [LARGE SCALE GENOMIC DNA]</scope>
    <source>
        <strain evidence="2 3">SG-29</strain>
    </source>
</reference>
<gene>
    <name evidence="2" type="ORF">BSZ36_08420</name>
</gene>